<evidence type="ECO:0000313" key="2">
    <source>
        <dbReference type="Proteomes" id="UP000254968"/>
    </source>
</evidence>
<accession>A0A378I462</accession>
<dbReference type="EMBL" id="UGNV01000001">
    <property type="protein sequence ID" value="STX29969.1"/>
    <property type="molecule type" value="Genomic_DNA"/>
</dbReference>
<name>A0A378I462_9GAMM</name>
<organism evidence="1 2">
    <name type="scientific">Legionella beliardensis</name>
    <dbReference type="NCBI Taxonomy" id="91822"/>
    <lineage>
        <taxon>Bacteria</taxon>
        <taxon>Pseudomonadati</taxon>
        <taxon>Pseudomonadota</taxon>
        <taxon>Gammaproteobacteria</taxon>
        <taxon>Legionellales</taxon>
        <taxon>Legionellaceae</taxon>
        <taxon>Legionella</taxon>
    </lineage>
</organism>
<keyword evidence="2" id="KW-1185">Reference proteome</keyword>
<dbReference type="AlphaFoldDB" id="A0A378I462"/>
<dbReference type="Proteomes" id="UP000254968">
    <property type="component" value="Unassembled WGS sequence"/>
</dbReference>
<evidence type="ECO:0000313" key="1">
    <source>
        <dbReference type="EMBL" id="STX29969.1"/>
    </source>
</evidence>
<gene>
    <name evidence="1" type="ORF">NCTC13315_02529</name>
</gene>
<proteinExistence type="predicted"/>
<reference evidence="1 2" key="1">
    <citation type="submission" date="2018-06" db="EMBL/GenBank/DDBJ databases">
        <authorList>
            <consortium name="Pathogen Informatics"/>
            <person name="Doyle S."/>
        </authorList>
    </citation>
    <scope>NUCLEOTIDE SEQUENCE [LARGE SCALE GENOMIC DNA]</scope>
    <source>
        <strain evidence="1 2">NCTC13315</strain>
    </source>
</reference>
<sequence>MDFLFINRRELDALIELPLIQRVVYIMGIRPYMDRATFIVGIKRRISYQSLRETCYVAPIPGVKAEYPSYQQMKRVVKSLARVGLLEIRSTPRNLIVRCLLADTKA</sequence>
<protein>
    <submittedName>
        <fullName evidence="1">Protein LvrA</fullName>
    </submittedName>
</protein>